<organism evidence="2 3">
    <name type="scientific">Hydnum rufescens UP504</name>
    <dbReference type="NCBI Taxonomy" id="1448309"/>
    <lineage>
        <taxon>Eukaryota</taxon>
        <taxon>Fungi</taxon>
        <taxon>Dikarya</taxon>
        <taxon>Basidiomycota</taxon>
        <taxon>Agaricomycotina</taxon>
        <taxon>Agaricomycetes</taxon>
        <taxon>Cantharellales</taxon>
        <taxon>Hydnaceae</taxon>
        <taxon>Hydnum</taxon>
    </lineage>
</organism>
<accession>A0A9P6B4G9</accession>
<evidence type="ECO:0000256" key="1">
    <source>
        <dbReference type="SAM" id="MobiDB-lite"/>
    </source>
</evidence>
<comment type="caution">
    <text evidence="2">The sequence shown here is derived from an EMBL/GenBank/DDBJ whole genome shotgun (WGS) entry which is preliminary data.</text>
</comment>
<keyword evidence="3" id="KW-1185">Reference proteome</keyword>
<feature type="region of interest" description="Disordered" evidence="1">
    <location>
        <begin position="19"/>
        <end position="51"/>
    </location>
</feature>
<dbReference type="EMBL" id="MU128932">
    <property type="protein sequence ID" value="KAF9517319.1"/>
    <property type="molecule type" value="Genomic_DNA"/>
</dbReference>
<proteinExistence type="predicted"/>
<dbReference type="Proteomes" id="UP000886523">
    <property type="component" value="Unassembled WGS sequence"/>
</dbReference>
<evidence type="ECO:0000313" key="3">
    <source>
        <dbReference type="Proteomes" id="UP000886523"/>
    </source>
</evidence>
<protein>
    <submittedName>
        <fullName evidence="2">Uncharacterized protein</fullName>
    </submittedName>
</protein>
<dbReference type="AlphaFoldDB" id="A0A9P6B4G9"/>
<evidence type="ECO:0000313" key="2">
    <source>
        <dbReference type="EMBL" id="KAF9517319.1"/>
    </source>
</evidence>
<name>A0A9P6B4G9_9AGAM</name>
<sequence>MKGEWMQKMQCEIRKSKRRPCRLNDSGSREGAKARGMGRACVLQFPPPGTR</sequence>
<reference evidence="2" key="1">
    <citation type="journal article" date="2020" name="Nat. Commun.">
        <title>Large-scale genome sequencing of mycorrhizal fungi provides insights into the early evolution of symbiotic traits.</title>
        <authorList>
            <person name="Miyauchi S."/>
            <person name="Kiss E."/>
            <person name="Kuo A."/>
            <person name="Drula E."/>
            <person name="Kohler A."/>
            <person name="Sanchez-Garcia M."/>
            <person name="Morin E."/>
            <person name="Andreopoulos B."/>
            <person name="Barry K.W."/>
            <person name="Bonito G."/>
            <person name="Buee M."/>
            <person name="Carver A."/>
            <person name="Chen C."/>
            <person name="Cichocki N."/>
            <person name="Clum A."/>
            <person name="Culley D."/>
            <person name="Crous P.W."/>
            <person name="Fauchery L."/>
            <person name="Girlanda M."/>
            <person name="Hayes R.D."/>
            <person name="Keri Z."/>
            <person name="LaButti K."/>
            <person name="Lipzen A."/>
            <person name="Lombard V."/>
            <person name="Magnuson J."/>
            <person name="Maillard F."/>
            <person name="Murat C."/>
            <person name="Nolan M."/>
            <person name="Ohm R.A."/>
            <person name="Pangilinan J."/>
            <person name="Pereira M.F."/>
            <person name="Perotto S."/>
            <person name="Peter M."/>
            <person name="Pfister S."/>
            <person name="Riley R."/>
            <person name="Sitrit Y."/>
            <person name="Stielow J.B."/>
            <person name="Szollosi G."/>
            <person name="Zifcakova L."/>
            <person name="Stursova M."/>
            <person name="Spatafora J.W."/>
            <person name="Tedersoo L."/>
            <person name="Vaario L.M."/>
            <person name="Yamada A."/>
            <person name="Yan M."/>
            <person name="Wang P."/>
            <person name="Xu J."/>
            <person name="Bruns T."/>
            <person name="Baldrian P."/>
            <person name="Vilgalys R."/>
            <person name="Dunand C."/>
            <person name="Henrissat B."/>
            <person name="Grigoriev I.V."/>
            <person name="Hibbett D."/>
            <person name="Nagy L.G."/>
            <person name="Martin F.M."/>
        </authorList>
    </citation>
    <scope>NUCLEOTIDE SEQUENCE</scope>
    <source>
        <strain evidence="2">UP504</strain>
    </source>
</reference>
<gene>
    <name evidence="2" type="ORF">BS47DRAFT_1339511</name>
</gene>